<reference evidence="2" key="1">
    <citation type="submission" date="2018-05" db="EMBL/GenBank/DDBJ databases">
        <title>Leptospira yasudae sp. nov. and Leptospira stimsonii sp. nov., two pathogenic species of the genus Leptospira isolated from environmental sources.</title>
        <authorList>
            <person name="Casanovas-Massana A."/>
            <person name="Hamond C."/>
            <person name="Santos L.A."/>
            <person name="Hacker K.P."/>
            <person name="Balassiano I."/>
            <person name="Medeiros M.A."/>
            <person name="Reis M.G."/>
            <person name="Ko A.I."/>
            <person name="Wunder E.A."/>
        </authorList>
    </citation>
    <scope>NUCLEOTIDE SEQUENCE [LARGE SCALE GENOMIC DNA]</scope>
    <source>
        <strain evidence="2">Yale</strain>
    </source>
</reference>
<accession>A0A396Z2Z0</accession>
<name>A0A396Z2Z0_9LEPT</name>
<dbReference type="Proteomes" id="UP000265798">
    <property type="component" value="Unassembled WGS sequence"/>
</dbReference>
<dbReference type="RefSeq" id="WP_118968918.1">
    <property type="nucleotide sequence ID" value="NZ_QHCT01000003.1"/>
</dbReference>
<gene>
    <name evidence="1" type="ORF">DLM75_12925</name>
</gene>
<evidence type="ECO:0000313" key="2">
    <source>
        <dbReference type="Proteomes" id="UP000265798"/>
    </source>
</evidence>
<dbReference type="EMBL" id="QHCT01000003">
    <property type="protein sequence ID" value="RHX89852.1"/>
    <property type="molecule type" value="Genomic_DNA"/>
</dbReference>
<proteinExistence type="predicted"/>
<dbReference type="OrthoDB" id="341251at2"/>
<protein>
    <recommendedName>
        <fullName evidence="3">Phage head-tail adapter protein</fullName>
    </recommendedName>
</protein>
<dbReference type="AlphaFoldDB" id="A0A396Z2Z0"/>
<organism evidence="1 2">
    <name type="scientific">Leptospira stimsonii</name>
    <dbReference type="NCBI Taxonomy" id="2202203"/>
    <lineage>
        <taxon>Bacteria</taxon>
        <taxon>Pseudomonadati</taxon>
        <taxon>Spirochaetota</taxon>
        <taxon>Spirochaetia</taxon>
        <taxon>Leptospirales</taxon>
        <taxon>Leptospiraceae</taxon>
        <taxon>Leptospira</taxon>
    </lineage>
</organism>
<evidence type="ECO:0008006" key="3">
    <source>
        <dbReference type="Google" id="ProtNLM"/>
    </source>
</evidence>
<comment type="caution">
    <text evidence="1">The sequence shown here is derived from an EMBL/GenBank/DDBJ whole genome shotgun (WGS) entry which is preliminary data.</text>
</comment>
<sequence length="118" mass="13525">MSLTGVADSLKPFIRPVVYYKKLPKTKNLKGETVTTYADGITLDLPVTTVSTRQLIAMTEGMYTSEDRNFYQLGNALPIDYEDKFEFNGVKYIVSMIKDMTFEAGFIRYVCKKEIRKI</sequence>
<evidence type="ECO:0000313" key="1">
    <source>
        <dbReference type="EMBL" id="RHX89852.1"/>
    </source>
</evidence>